<feature type="signal peptide" evidence="2">
    <location>
        <begin position="1"/>
        <end position="38"/>
    </location>
</feature>
<keyword evidence="4" id="KW-1185">Reference proteome</keyword>
<evidence type="ECO:0008006" key="5">
    <source>
        <dbReference type="Google" id="ProtNLM"/>
    </source>
</evidence>
<protein>
    <recommendedName>
        <fullName evidence="5">PDZ domain-containing protein</fullName>
    </recommendedName>
</protein>
<reference evidence="3" key="1">
    <citation type="submission" date="2023-06" db="EMBL/GenBank/DDBJ databases">
        <title>Survivors Of The Sea: Transcriptome response of Skeletonema marinoi to long-term dormancy.</title>
        <authorList>
            <person name="Pinder M.I.M."/>
            <person name="Kourtchenko O."/>
            <person name="Robertson E.K."/>
            <person name="Larsson T."/>
            <person name="Maumus F."/>
            <person name="Osuna-Cruz C.M."/>
            <person name="Vancaester E."/>
            <person name="Stenow R."/>
            <person name="Vandepoele K."/>
            <person name="Ploug H."/>
            <person name="Bruchert V."/>
            <person name="Godhe A."/>
            <person name="Topel M."/>
        </authorList>
    </citation>
    <scope>NUCLEOTIDE SEQUENCE</scope>
    <source>
        <strain evidence="3">R05AC</strain>
    </source>
</reference>
<sequence length="263" mass="28960">MTNIKFSPAAPARYAAAPIWRLLVLSLAFLISSKETTAFTSQLPSAALRHPKQHQFALLSSSDDDATSKLLEKARKLREEVSAVEQSKAEVQKKNDAKAQAQREAEMEEQKQRDQQRLRYSAEVPILKDMGDEVMERVDFPPRLKGGKSRIVTIQAPLPLGLVLGEDESIRAGMTSVDEVAAEGNGAAAGVKQGDIVRAITACQTTMETPTWQLLAGGIGQPKTKRFMYSVDGRPLEEVLDAIGSNRMDVQGRDVWLVLERMD</sequence>
<evidence type="ECO:0000256" key="2">
    <source>
        <dbReference type="SAM" id="SignalP"/>
    </source>
</evidence>
<dbReference type="EMBL" id="JATAAI010000054">
    <property type="protein sequence ID" value="KAK1733058.1"/>
    <property type="molecule type" value="Genomic_DNA"/>
</dbReference>
<feature type="chain" id="PRO_5042144666" description="PDZ domain-containing protein" evidence="2">
    <location>
        <begin position="39"/>
        <end position="263"/>
    </location>
</feature>
<name>A0AAD8XSY1_9STRA</name>
<comment type="caution">
    <text evidence="3">The sequence shown here is derived from an EMBL/GenBank/DDBJ whole genome shotgun (WGS) entry which is preliminary data.</text>
</comment>
<feature type="region of interest" description="Disordered" evidence="1">
    <location>
        <begin position="85"/>
        <end position="117"/>
    </location>
</feature>
<dbReference type="AlphaFoldDB" id="A0AAD8XSY1"/>
<evidence type="ECO:0000313" key="4">
    <source>
        <dbReference type="Proteomes" id="UP001224775"/>
    </source>
</evidence>
<evidence type="ECO:0000256" key="1">
    <source>
        <dbReference type="SAM" id="MobiDB-lite"/>
    </source>
</evidence>
<gene>
    <name evidence="3" type="ORF">QTG54_016196</name>
</gene>
<accession>A0AAD8XSY1</accession>
<keyword evidence="2" id="KW-0732">Signal</keyword>
<dbReference type="Proteomes" id="UP001224775">
    <property type="component" value="Unassembled WGS sequence"/>
</dbReference>
<proteinExistence type="predicted"/>
<organism evidence="3 4">
    <name type="scientific">Skeletonema marinoi</name>
    <dbReference type="NCBI Taxonomy" id="267567"/>
    <lineage>
        <taxon>Eukaryota</taxon>
        <taxon>Sar</taxon>
        <taxon>Stramenopiles</taxon>
        <taxon>Ochrophyta</taxon>
        <taxon>Bacillariophyta</taxon>
        <taxon>Coscinodiscophyceae</taxon>
        <taxon>Thalassiosirophycidae</taxon>
        <taxon>Thalassiosirales</taxon>
        <taxon>Skeletonemataceae</taxon>
        <taxon>Skeletonema</taxon>
        <taxon>Skeletonema marinoi-dohrnii complex</taxon>
    </lineage>
</organism>
<evidence type="ECO:0000313" key="3">
    <source>
        <dbReference type="EMBL" id="KAK1733058.1"/>
    </source>
</evidence>